<proteinExistence type="predicted"/>
<accession>A0AAV7T741</accession>
<protein>
    <submittedName>
        <fullName evidence="2">Uncharacterized protein</fullName>
    </submittedName>
</protein>
<keyword evidence="3" id="KW-1185">Reference proteome</keyword>
<dbReference type="AlphaFoldDB" id="A0AAV7T741"/>
<sequence length="71" mass="7564">MEKRCMRTRRAVQGRRTCKEDATRSGVVAVTFVGGGGTGQGDMPKRASEVAASESGQETSEDTTSKEKQLA</sequence>
<comment type="caution">
    <text evidence="2">The sequence shown here is derived from an EMBL/GenBank/DDBJ whole genome shotgun (WGS) entry which is preliminary data.</text>
</comment>
<name>A0AAV7T741_PLEWA</name>
<evidence type="ECO:0000313" key="2">
    <source>
        <dbReference type="EMBL" id="KAJ1172101.1"/>
    </source>
</evidence>
<gene>
    <name evidence="2" type="ORF">NDU88_003953</name>
</gene>
<dbReference type="Proteomes" id="UP001066276">
    <property type="component" value="Chromosome 4_1"/>
</dbReference>
<feature type="region of interest" description="Disordered" evidence="1">
    <location>
        <begin position="33"/>
        <end position="71"/>
    </location>
</feature>
<organism evidence="2 3">
    <name type="scientific">Pleurodeles waltl</name>
    <name type="common">Iberian ribbed newt</name>
    <dbReference type="NCBI Taxonomy" id="8319"/>
    <lineage>
        <taxon>Eukaryota</taxon>
        <taxon>Metazoa</taxon>
        <taxon>Chordata</taxon>
        <taxon>Craniata</taxon>
        <taxon>Vertebrata</taxon>
        <taxon>Euteleostomi</taxon>
        <taxon>Amphibia</taxon>
        <taxon>Batrachia</taxon>
        <taxon>Caudata</taxon>
        <taxon>Salamandroidea</taxon>
        <taxon>Salamandridae</taxon>
        <taxon>Pleurodelinae</taxon>
        <taxon>Pleurodeles</taxon>
    </lineage>
</organism>
<evidence type="ECO:0000313" key="3">
    <source>
        <dbReference type="Proteomes" id="UP001066276"/>
    </source>
</evidence>
<reference evidence="2" key="1">
    <citation type="journal article" date="2022" name="bioRxiv">
        <title>Sequencing and chromosome-scale assembly of the giantPleurodeles waltlgenome.</title>
        <authorList>
            <person name="Brown T."/>
            <person name="Elewa A."/>
            <person name="Iarovenko S."/>
            <person name="Subramanian E."/>
            <person name="Araus A.J."/>
            <person name="Petzold A."/>
            <person name="Susuki M."/>
            <person name="Suzuki K.-i.T."/>
            <person name="Hayashi T."/>
            <person name="Toyoda A."/>
            <person name="Oliveira C."/>
            <person name="Osipova E."/>
            <person name="Leigh N.D."/>
            <person name="Simon A."/>
            <person name="Yun M.H."/>
        </authorList>
    </citation>
    <scope>NUCLEOTIDE SEQUENCE</scope>
    <source>
        <strain evidence="2">20211129_DDA</strain>
        <tissue evidence="2">Liver</tissue>
    </source>
</reference>
<dbReference type="EMBL" id="JANPWB010000007">
    <property type="protein sequence ID" value="KAJ1172101.1"/>
    <property type="molecule type" value="Genomic_DNA"/>
</dbReference>
<evidence type="ECO:0000256" key="1">
    <source>
        <dbReference type="SAM" id="MobiDB-lite"/>
    </source>
</evidence>